<feature type="compositionally biased region" description="Acidic residues" evidence="3">
    <location>
        <begin position="1"/>
        <end position="10"/>
    </location>
</feature>
<evidence type="ECO:0000256" key="1">
    <source>
        <dbReference type="ARBA" id="ARBA00022658"/>
    </source>
</evidence>
<dbReference type="InterPro" id="IPR005512">
    <property type="entry name" value="PRONE_dom"/>
</dbReference>
<dbReference type="EMBL" id="JACTNZ010000007">
    <property type="protein sequence ID" value="KAG5542497.1"/>
    <property type="molecule type" value="Genomic_DNA"/>
</dbReference>
<dbReference type="AlphaFoldDB" id="A0AAV6JPI2"/>
<dbReference type="FunFam" id="1.20.58.2010:FF:000003">
    <property type="entry name" value="Rop guanine nucleotide exchange factor 14"/>
    <property type="match status" value="1"/>
</dbReference>
<dbReference type="Gene3D" id="1.20.58.2010">
    <property type="entry name" value="PRONE domain, subdomain 1"/>
    <property type="match status" value="2"/>
</dbReference>
<evidence type="ECO:0000313" key="5">
    <source>
        <dbReference type="EMBL" id="KAG5542497.1"/>
    </source>
</evidence>
<comment type="caution">
    <text evidence="5">The sequence shown here is derived from an EMBL/GenBank/DDBJ whole genome shotgun (WGS) entry which is preliminary data.</text>
</comment>
<protein>
    <recommendedName>
        <fullName evidence="4">PRONE domain-containing protein</fullName>
    </recommendedName>
</protein>
<dbReference type="GO" id="GO:0005085">
    <property type="term" value="F:guanyl-nucleotide exchange factor activity"/>
    <property type="evidence" value="ECO:0007669"/>
    <property type="project" value="UniProtKB-UniRule"/>
</dbReference>
<feature type="domain" description="PRONE" evidence="4">
    <location>
        <begin position="86"/>
        <end position="473"/>
    </location>
</feature>
<feature type="region of interest" description="Disordered" evidence="3">
    <location>
        <begin position="1"/>
        <end position="54"/>
    </location>
</feature>
<accession>A0AAV6JPI2</accession>
<keyword evidence="6" id="KW-1185">Reference proteome</keyword>
<feature type="region of interest" description="Disordered" evidence="3">
    <location>
        <begin position="516"/>
        <end position="543"/>
    </location>
</feature>
<organism evidence="5 6">
    <name type="scientific">Rhododendron griersonianum</name>
    <dbReference type="NCBI Taxonomy" id="479676"/>
    <lineage>
        <taxon>Eukaryota</taxon>
        <taxon>Viridiplantae</taxon>
        <taxon>Streptophyta</taxon>
        <taxon>Embryophyta</taxon>
        <taxon>Tracheophyta</taxon>
        <taxon>Spermatophyta</taxon>
        <taxon>Magnoliopsida</taxon>
        <taxon>eudicotyledons</taxon>
        <taxon>Gunneridae</taxon>
        <taxon>Pentapetalae</taxon>
        <taxon>asterids</taxon>
        <taxon>Ericales</taxon>
        <taxon>Ericaceae</taxon>
        <taxon>Ericoideae</taxon>
        <taxon>Rhodoreae</taxon>
        <taxon>Rhododendron</taxon>
    </lineage>
</organism>
<feature type="compositionally biased region" description="Polar residues" evidence="3">
    <location>
        <begin position="39"/>
        <end position="54"/>
    </location>
</feature>
<dbReference type="PANTHER" id="PTHR33101">
    <property type="entry name" value="ROP GUANINE NUCLEOTIDE EXCHANGE FACTOR 1"/>
    <property type="match status" value="1"/>
</dbReference>
<keyword evidence="1 2" id="KW-0344">Guanine-nucleotide releasing factor</keyword>
<reference evidence="5" key="1">
    <citation type="submission" date="2020-08" db="EMBL/GenBank/DDBJ databases">
        <title>Plant Genome Project.</title>
        <authorList>
            <person name="Zhang R.-G."/>
        </authorList>
    </citation>
    <scope>NUCLEOTIDE SEQUENCE</scope>
    <source>
        <strain evidence="5">WSP0</strain>
        <tissue evidence="5">Leaf</tissue>
    </source>
</reference>
<feature type="region of interest" description="Disordered" evidence="3">
    <location>
        <begin position="472"/>
        <end position="500"/>
    </location>
</feature>
<feature type="compositionally biased region" description="Low complexity" evidence="3">
    <location>
        <begin position="19"/>
        <end position="38"/>
    </location>
</feature>
<name>A0AAV6JPI2_9ERIC</name>
<evidence type="ECO:0000256" key="2">
    <source>
        <dbReference type="PROSITE-ProRule" id="PRU00663"/>
    </source>
</evidence>
<dbReference type="InterPro" id="IPR038937">
    <property type="entry name" value="RopGEF"/>
</dbReference>
<dbReference type="Pfam" id="PF03759">
    <property type="entry name" value="PRONE"/>
    <property type="match status" value="1"/>
</dbReference>
<dbReference type="PANTHER" id="PTHR33101:SF50">
    <property type="entry name" value="ROP GUANINE NUCLEOTIDE EXCHANGE FACTOR 1-LIKE"/>
    <property type="match status" value="1"/>
</dbReference>
<dbReference type="Proteomes" id="UP000823749">
    <property type="component" value="Chromosome 7"/>
</dbReference>
<evidence type="ECO:0000256" key="3">
    <source>
        <dbReference type="SAM" id="MobiDB-lite"/>
    </source>
</evidence>
<dbReference type="PROSITE" id="PS51334">
    <property type="entry name" value="PRONE"/>
    <property type="match status" value="1"/>
</dbReference>
<sequence length="543" mass="60192">MGSVSSEDDFNPNSKRFESYSLSADVSESESSSALSYDNQPGSSSLTSSPFAGPNSSGNLDFPVQITLPVFGGRHVIIPSEKPEKPLAATSDSSEVELMMERFAKLLLGEDMSGGGKGVCTALAISNAITNLSATVFGELWKLEPLAPQKKLMWHREMEWLLCVSDSIVELIPSLQQFPGGGTYEVMVTQQRLDIYVNLPALKKLDAMLISMLDGFRDTEFYYVDRGVVIAGGENTEAYPASPSSGRHSIRMEEKWWLPFPKVPSNGLSEDTRKRLQKCRECTSQIFKAAMGINSSVLAEMEIPNIYTKNLPQSGKGCLGEILYRYLTADHFSPECLLDHLDLSSEYSTLETANIIEASVHIWKQKCLKRSSKQVKPVRSSWGGKVKGLVAGTEKSKLIVKRAETLLQNLKSRFPGLPQTNLDMNKIQYNKDVGQSILESYSRVMESLAFNIMARIDDLLFVDNATKQRSASELASTSNRGGFAGVPPVQKRFPPSPFSSKLKPFDTPLMAPIFSLSKQQLESPTRDYYSANRRSRWGPRNEN</sequence>
<gene>
    <name evidence="5" type="ORF">RHGRI_022144</name>
</gene>
<evidence type="ECO:0000259" key="4">
    <source>
        <dbReference type="PROSITE" id="PS51334"/>
    </source>
</evidence>
<proteinExistence type="predicted"/>
<evidence type="ECO:0000313" key="6">
    <source>
        <dbReference type="Proteomes" id="UP000823749"/>
    </source>
</evidence>
<dbReference type="FunFam" id="1.20.58.2010:FF:000001">
    <property type="entry name" value="Rop guanine nucleotide exchange factor 14"/>
    <property type="match status" value="1"/>
</dbReference>